<organism evidence="9 10">
    <name type="scientific">Levilactobacillus namurensis</name>
    <dbReference type="NCBI Taxonomy" id="380393"/>
    <lineage>
        <taxon>Bacteria</taxon>
        <taxon>Bacillati</taxon>
        <taxon>Bacillota</taxon>
        <taxon>Bacilli</taxon>
        <taxon>Lactobacillales</taxon>
        <taxon>Lactobacillaceae</taxon>
        <taxon>Levilactobacillus</taxon>
    </lineage>
</organism>
<evidence type="ECO:0000259" key="8">
    <source>
        <dbReference type="Pfam" id="PF20473"/>
    </source>
</evidence>
<reference evidence="9" key="1">
    <citation type="submission" date="2023-08" db="EMBL/GenBank/DDBJ databases">
        <authorList>
            <person name="Page C.A."/>
            <person name="Perez-Diaz I.M."/>
        </authorList>
    </citation>
    <scope>NUCLEOTIDE SEQUENCE</scope>
    <source>
        <strain evidence="9">3.8.38</strain>
    </source>
</reference>
<dbReference type="GO" id="GO:0009007">
    <property type="term" value="F:site-specific DNA-methyltransferase (adenine-specific) activity"/>
    <property type="evidence" value="ECO:0007669"/>
    <property type="project" value="UniProtKB-EC"/>
</dbReference>
<dbReference type="Gene3D" id="3.40.50.150">
    <property type="entry name" value="Vaccinia Virus protein VP39"/>
    <property type="match status" value="1"/>
</dbReference>
<dbReference type="PANTHER" id="PTHR33841:SF1">
    <property type="entry name" value="DNA METHYLTRANSFERASE A"/>
    <property type="match status" value="1"/>
</dbReference>
<keyword evidence="2" id="KW-0489">Methyltransferase</keyword>
<evidence type="ECO:0000313" key="9">
    <source>
        <dbReference type="EMBL" id="MDT7013310.1"/>
    </source>
</evidence>
<accession>A0AAW8W436</accession>
<dbReference type="EMBL" id="JAVLAM010000001">
    <property type="protein sequence ID" value="MDT7013310.1"/>
    <property type="molecule type" value="Genomic_DNA"/>
</dbReference>
<evidence type="ECO:0000256" key="1">
    <source>
        <dbReference type="ARBA" id="ARBA00011900"/>
    </source>
</evidence>
<dbReference type="PRINTS" id="PR00507">
    <property type="entry name" value="N12N6MTFRASE"/>
</dbReference>
<proteinExistence type="predicted"/>
<feature type="domain" description="MmeI-like DNA-methyltransferase" evidence="8">
    <location>
        <begin position="259"/>
        <end position="551"/>
    </location>
</feature>
<dbReference type="Pfam" id="PF20473">
    <property type="entry name" value="MmeI_Mtase"/>
    <property type="match status" value="1"/>
</dbReference>
<dbReference type="AlphaFoldDB" id="A0AAW8W436"/>
<sequence>MELRIYTQNRIEAHSIDLRLLDRGDRLEQLIYFLSPNSLIPEINKSDEDINPPFATLKENFQDELALGLRVSADRALQMGEVHTHLVDLGFTQQQADKTVVRLAFLMFADDTDIFSEHGYFTNFLEYEMKEKPENRLSNLIRLFTAVDTPDDAERNRLESGAPYINGGLFSGADTDTYNFHIQDLDDEIIQKLYEISKDDWSKINPIVFGSMYEGAMDSKTRREIGAHYTSEQNIMKVIDKLFLNNLRIQFNRVKNSKNSTVSKLLSFKKSLSQLTFLDPACGSGNFLIVTYREIRKLEHSVIQEILTLTHQKFDTGFGVNDITSYGFNARGRLTSDRMAVSDKTWQPLIGVEVKQFNGIEIGIPYKDDLGVYRYNGYPIDIAKAGMWMMDHLMNREFSNIIAGIPYVRIPLHESANIIQADSLKIDWNNVICAKDLSYILGNPPFIGAKIKKGENPRVRLSEIFPNIKNIDNMDYVVGWFLKSFEMVKRNDLLKIGLVAVSSISKGIQAIRLGKLYQENKISINFAFQTFNWDNNGTNVRVVIVGFNDKSIELDDKILVTEHNKKELIVSHINEYLLDDAWINLSTKTQQISNASEIKLGSLCLDDNNYRISSSEYEKLKYNVQGRGIIQYFHPFFGAYEILNDISPKEYILHLDSEERKKVSNNAIIKDILYRVGVYRESVAKADQYLAEYPWKYKRDRFYNNEILAIPRHSSGPRDILPMRYLAKGTIISDGAYQIQAAPLWLFSILQSSLHTGWLNIVSGRLGESLRYSSNIAYNDFVFINLSENDKSALNDYAKEILNIRKQLFQKGISLAQMYDRNNIPFRLKEVHTKLDTFVDNLYGVTEFTDIGRFHRVLELYNLKK</sequence>
<feature type="domain" description="MmeI-like helicase spacer" evidence="5">
    <location>
        <begin position="99"/>
        <end position="170"/>
    </location>
</feature>
<dbReference type="PANTHER" id="PTHR33841">
    <property type="entry name" value="DNA METHYLTRANSFERASE YEEA-RELATED"/>
    <property type="match status" value="1"/>
</dbReference>
<protein>
    <recommendedName>
        <fullName evidence="1">site-specific DNA-methyltransferase (adenine-specific)</fullName>
        <ecNumber evidence="1">2.1.1.72</ecNumber>
    </recommendedName>
</protein>
<feature type="domain" description="MmeI-like C-terminal" evidence="7">
    <location>
        <begin position="788"/>
        <end position="862"/>
    </location>
</feature>
<evidence type="ECO:0000313" key="10">
    <source>
        <dbReference type="Proteomes" id="UP001254075"/>
    </source>
</evidence>
<dbReference type="GO" id="GO:0032259">
    <property type="term" value="P:methylation"/>
    <property type="evidence" value="ECO:0007669"/>
    <property type="project" value="UniProtKB-KW"/>
</dbReference>
<comment type="caution">
    <text evidence="9">The sequence shown here is derived from an EMBL/GenBank/DDBJ whole genome shotgun (WGS) entry which is preliminary data.</text>
</comment>
<evidence type="ECO:0000256" key="4">
    <source>
        <dbReference type="ARBA" id="ARBA00047942"/>
    </source>
</evidence>
<evidence type="ECO:0000256" key="2">
    <source>
        <dbReference type="ARBA" id="ARBA00022603"/>
    </source>
</evidence>
<dbReference type="Proteomes" id="UP001254075">
    <property type="component" value="Unassembled WGS sequence"/>
</dbReference>
<feature type="domain" description="MmeI-like target recognition" evidence="6">
    <location>
        <begin position="586"/>
        <end position="784"/>
    </location>
</feature>
<keyword evidence="3" id="KW-0808">Transferase</keyword>
<name>A0AAW8W436_9LACO</name>
<dbReference type="RefSeq" id="WP_313844489.1">
    <property type="nucleotide sequence ID" value="NZ_JAVLAM010000001.1"/>
</dbReference>
<gene>
    <name evidence="9" type="ORF">RI532_02575</name>
</gene>
<dbReference type="InterPro" id="IPR029063">
    <property type="entry name" value="SAM-dependent_MTases_sf"/>
</dbReference>
<dbReference type="Pfam" id="PF20466">
    <property type="entry name" value="MmeI_TRD"/>
    <property type="match status" value="1"/>
</dbReference>
<dbReference type="InterPro" id="IPR046820">
    <property type="entry name" value="MmeI_TRD"/>
</dbReference>
<comment type="catalytic activity">
    <reaction evidence="4">
        <text>a 2'-deoxyadenosine in DNA + S-adenosyl-L-methionine = an N(6)-methyl-2'-deoxyadenosine in DNA + S-adenosyl-L-homocysteine + H(+)</text>
        <dbReference type="Rhea" id="RHEA:15197"/>
        <dbReference type="Rhea" id="RHEA-COMP:12418"/>
        <dbReference type="Rhea" id="RHEA-COMP:12419"/>
        <dbReference type="ChEBI" id="CHEBI:15378"/>
        <dbReference type="ChEBI" id="CHEBI:57856"/>
        <dbReference type="ChEBI" id="CHEBI:59789"/>
        <dbReference type="ChEBI" id="CHEBI:90615"/>
        <dbReference type="ChEBI" id="CHEBI:90616"/>
        <dbReference type="EC" id="2.1.1.72"/>
    </reaction>
</comment>
<dbReference type="InterPro" id="IPR046818">
    <property type="entry name" value="MmeI_C"/>
</dbReference>
<dbReference type="InterPro" id="IPR046816">
    <property type="entry name" value="MmeI_Mtase"/>
</dbReference>
<evidence type="ECO:0000256" key="3">
    <source>
        <dbReference type="ARBA" id="ARBA00022679"/>
    </source>
</evidence>
<dbReference type="InterPro" id="IPR046819">
    <property type="entry name" value="MmeI_hel"/>
</dbReference>
<dbReference type="Pfam" id="PF20465">
    <property type="entry name" value="MmeI_hel"/>
    <property type="match status" value="1"/>
</dbReference>
<dbReference type="InterPro" id="IPR050953">
    <property type="entry name" value="N4_N6_ade-DNA_methylase"/>
</dbReference>
<evidence type="ECO:0000259" key="5">
    <source>
        <dbReference type="Pfam" id="PF20465"/>
    </source>
</evidence>
<evidence type="ECO:0000259" key="7">
    <source>
        <dbReference type="Pfam" id="PF20467"/>
    </source>
</evidence>
<dbReference type="Pfam" id="PF20467">
    <property type="entry name" value="MmeI_C"/>
    <property type="match status" value="1"/>
</dbReference>
<evidence type="ECO:0000259" key="6">
    <source>
        <dbReference type="Pfam" id="PF20466"/>
    </source>
</evidence>
<dbReference type="EC" id="2.1.1.72" evidence="1"/>
<dbReference type="SUPFAM" id="SSF53335">
    <property type="entry name" value="S-adenosyl-L-methionine-dependent methyltransferases"/>
    <property type="match status" value="1"/>
</dbReference>